<gene>
    <name evidence="1" type="ORF">SAMN05192549_105191</name>
</gene>
<proteinExistence type="predicted"/>
<sequence length="210" mass="22904">MNFSATGLRRTALTLHAMAPRDRDWLLSQLAPDQRAAVRQLLDELNSLGIPADPALLQEALRQHRAQQTSPVSAADVAGGNTGTDAGAMARQAEQALQLADPAGLAQLLMAEPEALVAWLLHLRDWHWQAQLLSHFGAPQRQRILAQLQRLRALPQTDVAAAQLAACLMMTLYQRLRVQPALPASAPAPVAASAGRWGGWWRRSVTRSWA</sequence>
<protein>
    <submittedName>
        <fullName evidence="1">Uncharacterized protein</fullName>
    </submittedName>
</protein>
<evidence type="ECO:0000313" key="2">
    <source>
        <dbReference type="Proteomes" id="UP000184339"/>
    </source>
</evidence>
<organism evidence="1 2">
    <name type="scientific">Duganella sacchari</name>
    <dbReference type="NCBI Taxonomy" id="551987"/>
    <lineage>
        <taxon>Bacteria</taxon>
        <taxon>Pseudomonadati</taxon>
        <taxon>Pseudomonadota</taxon>
        <taxon>Betaproteobacteria</taxon>
        <taxon>Burkholderiales</taxon>
        <taxon>Oxalobacteraceae</taxon>
        <taxon>Telluria group</taxon>
        <taxon>Duganella</taxon>
    </lineage>
</organism>
<dbReference type="EMBL" id="FRCX01000005">
    <property type="protein sequence ID" value="SHN18022.1"/>
    <property type="molecule type" value="Genomic_DNA"/>
</dbReference>
<keyword evidence="2" id="KW-1185">Reference proteome</keyword>
<name>A0A1M7PLE5_9BURK</name>
<accession>A0A1M7PLE5</accession>
<dbReference type="STRING" id="551987.SAMN05192549_105191"/>
<evidence type="ECO:0000313" key="1">
    <source>
        <dbReference type="EMBL" id="SHN18022.1"/>
    </source>
</evidence>
<dbReference type="AlphaFoldDB" id="A0A1M7PLE5"/>
<dbReference type="RefSeq" id="WP_072784955.1">
    <property type="nucleotide sequence ID" value="NZ_FRCX01000005.1"/>
</dbReference>
<dbReference type="Proteomes" id="UP000184339">
    <property type="component" value="Unassembled WGS sequence"/>
</dbReference>
<reference evidence="2" key="1">
    <citation type="submission" date="2016-11" db="EMBL/GenBank/DDBJ databases">
        <authorList>
            <person name="Varghese N."/>
            <person name="Submissions S."/>
        </authorList>
    </citation>
    <scope>NUCLEOTIDE SEQUENCE [LARGE SCALE GENOMIC DNA]</scope>
    <source>
        <strain evidence="2">Sac-22</strain>
    </source>
</reference>